<name>A0A518BZI1_9BACT</name>
<sequence>MSRSVILAGGGTGGHIYPNVAIAQRLLELDPDLFCRFVISDRPVDETVRQSIGLEQVTWIASRARPFRRSPVGVLRFAGGWLAATSAARRRLLSERPLAVIATGGFVSAPEIVVARRMGLPTALVSLDATPGRAIRRMRRHADLLCSAYPTPLLPEAEVIGFPLRREVVLGLPAEEARRKLGLEPERRTLLVTAGSQGASTINRSIARALTHEGLGALLAEWQVLHHTGGKDEDELRQAYEAAGVRRRLVRYLNDMGQAWSAADLVVARPGASSVAEAWANRVPALFLPYPFHADEHQRHNAKPMVDAGGAVILRDRVESELNAKPLYDVVYSLIAEAGRLESMADSLGRSRPEDGAARVARWVLESAER</sequence>
<dbReference type="HAMAP" id="MF_00033">
    <property type="entry name" value="MurG"/>
    <property type="match status" value="1"/>
</dbReference>
<comment type="catalytic activity">
    <reaction evidence="10">
        <text>di-trans,octa-cis-undecaprenyl diphospho-N-acetyl-alpha-D-muramoyl-L-alanyl-D-glutamyl-meso-2,6-diaminopimeloyl-D-alanyl-D-alanine + UDP-N-acetyl-alpha-D-glucosamine = di-trans,octa-cis-undecaprenyl diphospho-[N-acetyl-alpha-D-glucosaminyl-(1-&gt;4)]-N-acetyl-alpha-D-muramoyl-L-alanyl-D-glutamyl-meso-2,6-diaminopimeloyl-D-alanyl-D-alanine + UDP + H(+)</text>
        <dbReference type="Rhea" id="RHEA:31227"/>
        <dbReference type="ChEBI" id="CHEBI:15378"/>
        <dbReference type="ChEBI" id="CHEBI:57705"/>
        <dbReference type="ChEBI" id="CHEBI:58223"/>
        <dbReference type="ChEBI" id="CHEBI:61387"/>
        <dbReference type="ChEBI" id="CHEBI:61388"/>
        <dbReference type="EC" id="2.4.1.227"/>
    </reaction>
</comment>
<dbReference type="KEGG" id="mcad:Pan265_22400"/>
<keyword evidence="14" id="KW-1185">Reference proteome</keyword>
<feature type="binding site" evidence="10">
    <location>
        <position position="298"/>
    </location>
    <ligand>
        <name>UDP-N-acetyl-alpha-D-glucosamine</name>
        <dbReference type="ChEBI" id="CHEBI:57705"/>
    </ligand>
</feature>
<dbReference type="GO" id="GO:0050511">
    <property type="term" value="F:undecaprenyldiphospho-muramoylpentapeptide beta-N-acetylglucosaminyltransferase activity"/>
    <property type="evidence" value="ECO:0007669"/>
    <property type="project" value="UniProtKB-UniRule"/>
</dbReference>
<dbReference type="InterPro" id="IPR006009">
    <property type="entry name" value="GlcNAc_MurG"/>
</dbReference>
<comment type="caution">
    <text evidence="10">Lacks conserved residue(s) required for the propagation of feature annotation.</text>
</comment>
<evidence type="ECO:0000256" key="7">
    <source>
        <dbReference type="ARBA" id="ARBA00023136"/>
    </source>
</evidence>
<dbReference type="SUPFAM" id="SSF53756">
    <property type="entry name" value="UDP-Glycosyltransferase/glycogen phosphorylase"/>
    <property type="match status" value="1"/>
</dbReference>
<feature type="binding site" evidence="10">
    <location>
        <begin position="12"/>
        <end position="14"/>
    </location>
    <ligand>
        <name>UDP-N-acetyl-alpha-D-glucosamine</name>
        <dbReference type="ChEBI" id="CHEBI:57705"/>
    </ligand>
</feature>
<comment type="pathway">
    <text evidence="10">Cell wall biogenesis; peptidoglycan biosynthesis.</text>
</comment>
<comment type="similarity">
    <text evidence="10">Belongs to the glycosyltransferase 28 family. MurG subfamily.</text>
</comment>
<keyword evidence="7 10" id="KW-0472">Membrane</keyword>
<organism evidence="13 14">
    <name type="scientific">Mucisphaera calidilacus</name>
    <dbReference type="NCBI Taxonomy" id="2527982"/>
    <lineage>
        <taxon>Bacteria</taxon>
        <taxon>Pseudomonadati</taxon>
        <taxon>Planctomycetota</taxon>
        <taxon>Phycisphaerae</taxon>
        <taxon>Phycisphaerales</taxon>
        <taxon>Phycisphaeraceae</taxon>
        <taxon>Mucisphaera</taxon>
    </lineage>
</organism>
<keyword evidence="6 10" id="KW-0573">Peptidoglycan synthesis</keyword>
<dbReference type="GO" id="GO:0005886">
    <property type="term" value="C:plasma membrane"/>
    <property type="evidence" value="ECO:0007669"/>
    <property type="project" value="UniProtKB-SubCell"/>
</dbReference>
<dbReference type="Pfam" id="PF04101">
    <property type="entry name" value="Glyco_tran_28_C"/>
    <property type="match status" value="1"/>
</dbReference>
<dbReference type="UniPathway" id="UPA00219"/>
<dbReference type="RefSeq" id="WP_145446546.1">
    <property type="nucleotide sequence ID" value="NZ_CP036280.1"/>
</dbReference>
<keyword evidence="9 10" id="KW-0961">Cell wall biogenesis/degradation</keyword>
<dbReference type="AlphaFoldDB" id="A0A518BZI1"/>
<dbReference type="GO" id="GO:0005975">
    <property type="term" value="P:carbohydrate metabolic process"/>
    <property type="evidence" value="ECO:0007669"/>
    <property type="project" value="InterPro"/>
</dbReference>
<accession>A0A518BZI1</accession>
<evidence type="ECO:0000256" key="10">
    <source>
        <dbReference type="HAMAP-Rule" id="MF_00033"/>
    </source>
</evidence>
<dbReference type="GO" id="GO:0071555">
    <property type="term" value="P:cell wall organization"/>
    <property type="evidence" value="ECO:0007669"/>
    <property type="project" value="UniProtKB-KW"/>
</dbReference>
<evidence type="ECO:0000256" key="8">
    <source>
        <dbReference type="ARBA" id="ARBA00023306"/>
    </source>
</evidence>
<keyword evidence="2 10" id="KW-0132">Cell division</keyword>
<evidence type="ECO:0000256" key="2">
    <source>
        <dbReference type="ARBA" id="ARBA00022618"/>
    </source>
</evidence>
<feature type="binding site" evidence="10">
    <location>
        <position position="165"/>
    </location>
    <ligand>
        <name>UDP-N-acetyl-alpha-D-glucosamine</name>
        <dbReference type="ChEBI" id="CHEBI:57705"/>
    </ligand>
</feature>
<dbReference type="GO" id="GO:0051991">
    <property type="term" value="F:UDP-N-acetyl-D-glucosamine:N-acetylmuramoyl-L-alanyl-D-glutamyl-meso-2,6-diaminopimelyl-D-alanyl-D-alanine-diphosphoundecaprenol 4-beta-N-acetylglucosaminlytransferase activity"/>
    <property type="evidence" value="ECO:0007669"/>
    <property type="project" value="RHEA"/>
</dbReference>
<dbReference type="EC" id="2.4.1.227" evidence="10"/>
<evidence type="ECO:0000259" key="12">
    <source>
        <dbReference type="Pfam" id="PF04101"/>
    </source>
</evidence>
<keyword evidence="5 10" id="KW-0133">Cell shape</keyword>
<dbReference type="GO" id="GO:0008360">
    <property type="term" value="P:regulation of cell shape"/>
    <property type="evidence" value="ECO:0007669"/>
    <property type="project" value="UniProtKB-KW"/>
</dbReference>
<protein>
    <recommendedName>
        <fullName evidence="10">UDP-N-acetylglucosamine--N-acetylmuramyl-(pentapeptide) pyrophosphoryl-undecaprenol N-acetylglucosamine transferase</fullName>
        <ecNumber evidence="10">2.4.1.227</ecNumber>
    </recommendedName>
    <alternativeName>
        <fullName evidence="10">Undecaprenyl-PP-MurNAc-pentapeptide-UDPGlcNAc GlcNAc transferase</fullName>
    </alternativeName>
</protein>
<evidence type="ECO:0000256" key="1">
    <source>
        <dbReference type="ARBA" id="ARBA00022475"/>
    </source>
</evidence>
<dbReference type="CDD" id="cd03785">
    <property type="entry name" value="GT28_MurG"/>
    <property type="match status" value="1"/>
</dbReference>
<dbReference type="EMBL" id="CP036280">
    <property type="protein sequence ID" value="QDU72375.1"/>
    <property type="molecule type" value="Genomic_DNA"/>
</dbReference>
<feature type="domain" description="Glycosyltransferase family 28 N-terminal" evidence="11">
    <location>
        <begin position="5"/>
        <end position="142"/>
    </location>
</feature>
<dbReference type="GO" id="GO:0009252">
    <property type="term" value="P:peptidoglycan biosynthetic process"/>
    <property type="evidence" value="ECO:0007669"/>
    <property type="project" value="UniProtKB-UniRule"/>
</dbReference>
<dbReference type="InterPro" id="IPR004276">
    <property type="entry name" value="GlycoTrans_28_N"/>
</dbReference>
<evidence type="ECO:0000256" key="3">
    <source>
        <dbReference type="ARBA" id="ARBA00022676"/>
    </source>
</evidence>
<feature type="domain" description="Glycosyl transferase family 28 C-terminal" evidence="12">
    <location>
        <begin position="189"/>
        <end position="357"/>
    </location>
</feature>
<gene>
    <name evidence="10 13" type="primary">murG</name>
    <name evidence="13" type="ORF">Pan265_22400</name>
</gene>
<evidence type="ECO:0000256" key="9">
    <source>
        <dbReference type="ARBA" id="ARBA00023316"/>
    </source>
</evidence>
<dbReference type="Gene3D" id="3.40.50.2000">
    <property type="entry name" value="Glycogen Phosphorylase B"/>
    <property type="match status" value="2"/>
</dbReference>
<dbReference type="PANTHER" id="PTHR21015">
    <property type="entry name" value="UDP-N-ACETYLGLUCOSAMINE--N-ACETYLMURAMYL-(PENTAPEPTIDE) PYROPHOSPHORYL-UNDECAPRENOL N-ACETYLGLUCOSAMINE TRANSFERASE 1"/>
    <property type="match status" value="1"/>
</dbReference>
<proteinExistence type="inferred from homology"/>
<feature type="binding site" evidence="10">
    <location>
        <position position="196"/>
    </location>
    <ligand>
        <name>UDP-N-acetyl-alpha-D-glucosamine</name>
        <dbReference type="ChEBI" id="CHEBI:57705"/>
    </ligand>
</feature>
<comment type="function">
    <text evidence="10">Cell wall formation. Catalyzes the transfer of a GlcNAc subunit on undecaprenyl-pyrophosphoryl-MurNAc-pentapeptide (lipid intermediate I) to form undecaprenyl-pyrophosphoryl-MurNAc-(pentapeptide)GlcNAc (lipid intermediate II).</text>
</comment>
<reference evidence="13 14" key="1">
    <citation type="submission" date="2019-02" db="EMBL/GenBank/DDBJ databases">
        <title>Deep-cultivation of Planctomycetes and their phenomic and genomic characterization uncovers novel biology.</title>
        <authorList>
            <person name="Wiegand S."/>
            <person name="Jogler M."/>
            <person name="Boedeker C."/>
            <person name="Pinto D."/>
            <person name="Vollmers J."/>
            <person name="Rivas-Marin E."/>
            <person name="Kohn T."/>
            <person name="Peeters S.H."/>
            <person name="Heuer A."/>
            <person name="Rast P."/>
            <person name="Oberbeckmann S."/>
            <person name="Bunk B."/>
            <person name="Jeske O."/>
            <person name="Meyerdierks A."/>
            <person name="Storesund J.E."/>
            <person name="Kallscheuer N."/>
            <person name="Luecker S."/>
            <person name="Lage O.M."/>
            <person name="Pohl T."/>
            <person name="Merkel B.J."/>
            <person name="Hornburger P."/>
            <person name="Mueller R.-W."/>
            <person name="Bruemmer F."/>
            <person name="Labrenz M."/>
            <person name="Spormann A.M."/>
            <person name="Op den Camp H."/>
            <person name="Overmann J."/>
            <person name="Amann R."/>
            <person name="Jetten M.S.M."/>
            <person name="Mascher T."/>
            <person name="Medema M.H."/>
            <person name="Devos D.P."/>
            <person name="Kaster A.-K."/>
            <person name="Ovreas L."/>
            <person name="Rohde M."/>
            <person name="Galperin M.Y."/>
            <person name="Jogler C."/>
        </authorList>
    </citation>
    <scope>NUCLEOTIDE SEQUENCE [LARGE SCALE GENOMIC DNA]</scope>
    <source>
        <strain evidence="13 14">Pan265</strain>
    </source>
</reference>
<keyword evidence="8 10" id="KW-0131">Cell cycle</keyword>
<dbReference type="OrthoDB" id="9808936at2"/>
<dbReference type="Pfam" id="PF03033">
    <property type="entry name" value="Glyco_transf_28"/>
    <property type="match status" value="1"/>
</dbReference>
<evidence type="ECO:0000256" key="6">
    <source>
        <dbReference type="ARBA" id="ARBA00022984"/>
    </source>
</evidence>
<evidence type="ECO:0000313" key="13">
    <source>
        <dbReference type="EMBL" id="QDU72375.1"/>
    </source>
</evidence>
<dbReference type="PANTHER" id="PTHR21015:SF22">
    <property type="entry name" value="GLYCOSYLTRANSFERASE"/>
    <property type="match status" value="1"/>
</dbReference>
<dbReference type="Proteomes" id="UP000320386">
    <property type="component" value="Chromosome"/>
</dbReference>
<keyword evidence="4 10" id="KW-0808">Transferase</keyword>
<keyword evidence="3 10" id="KW-0328">Glycosyltransferase</keyword>
<dbReference type="GO" id="GO:0051301">
    <property type="term" value="P:cell division"/>
    <property type="evidence" value="ECO:0007669"/>
    <property type="project" value="UniProtKB-KW"/>
</dbReference>
<evidence type="ECO:0000256" key="5">
    <source>
        <dbReference type="ARBA" id="ARBA00022960"/>
    </source>
</evidence>
<evidence type="ECO:0000259" key="11">
    <source>
        <dbReference type="Pfam" id="PF03033"/>
    </source>
</evidence>
<evidence type="ECO:0000313" key="14">
    <source>
        <dbReference type="Proteomes" id="UP000320386"/>
    </source>
</evidence>
<keyword evidence="1 10" id="KW-1003">Cell membrane</keyword>
<dbReference type="InterPro" id="IPR007235">
    <property type="entry name" value="Glyco_trans_28_C"/>
</dbReference>
<comment type="subcellular location">
    <subcellularLocation>
        <location evidence="10">Cell membrane</location>
        <topology evidence="10">Peripheral membrane protein</topology>
        <orientation evidence="10">Cytoplasmic side</orientation>
    </subcellularLocation>
</comment>
<evidence type="ECO:0000256" key="4">
    <source>
        <dbReference type="ARBA" id="ARBA00022679"/>
    </source>
</evidence>